<reference evidence="2" key="3">
    <citation type="submission" date="2025-09" db="UniProtKB">
        <authorList>
            <consortium name="Ensembl"/>
        </authorList>
    </citation>
    <scope>IDENTIFICATION</scope>
</reference>
<proteinExistence type="predicted"/>
<reference evidence="2" key="2">
    <citation type="submission" date="2025-08" db="UniProtKB">
        <authorList>
            <consortium name="Ensembl"/>
        </authorList>
    </citation>
    <scope>IDENTIFICATION</scope>
</reference>
<feature type="region of interest" description="Disordered" evidence="1">
    <location>
        <begin position="1"/>
        <end position="162"/>
    </location>
</feature>
<evidence type="ECO:0000256" key="1">
    <source>
        <dbReference type="SAM" id="MobiDB-lite"/>
    </source>
</evidence>
<dbReference type="Ensembl" id="ENSCJAT00000113893.2">
    <property type="protein sequence ID" value="ENSCJAP00000089960.1"/>
    <property type="gene ID" value="ENSCJAG00000061719.2"/>
</dbReference>
<keyword evidence="3" id="KW-1185">Reference proteome</keyword>
<dbReference type="PANTHER" id="PTHR12138:SF152">
    <property type="entry name" value="C2H2-TYPE DOMAIN-CONTAINING PROTEIN"/>
    <property type="match status" value="1"/>
</dbReference>
<feature type="compositionally biased region" description="Low complexity" evidence="1">
    <location>
        <begin position="97"/>
        <end position="129"/>
    </location>
</feature>
<reference evidence="2 3" key="1">
    <citation type="submission" date="2009-03" db="EMBL/GenBank/DDBJ databases">
        <authorList>
            <person name="Warren W."/>
            <person name="Ye L."/>
            <person name="Minx P."/>
            <person name="Worley K."/>
            <person name="Gibbs R."/>
            <person name="Wilson R.K."/>
        </authorList>
    </citation>
    <scope>NUCLEOTIDE SEQUENCE [LARGE SCALE GENOMIC DNA]</scope>
</reference>
<protein>
    <submittedName>
        <fullName evidence="2">Uncharacterized protein</fullName>
    </submittedName>
</protein>
<dbReference type="PANTHER" id="PTHR12138">
    <property type="entry name" value="PRIMATE-EXPANDED PROTEIN FAMILY"/>
    <property type="match status" value="1"/>
</dbReference>
<evidence type="ECO:0000313" key="2">
    <source>
        <dbReference type="Ensembl" id="ENSCJAP00000089960.1"/>
    </source>
</evidence>
<dbReference type="GeneTree" id="ENSGT01120000271815"/>
<feature type="compositionally biased region" description="Basic and acidic residues" evidence="1">
    <location>
        <begin position="144"/>
        <end position="162"/>
    </location>
</feature>
<dbReference type="PRINTS" id="PR02045">
    <property type="entry name" value="F138DOMAIN"/>
</dbReference>
<dbReference type="Proteomes" id="UP000008225">
    <property type="component" value="Chromosome 16"/>
</dbReference>
<dbReference type="AlphaFoldDB" id="A0A8I3X9I9"/>
<organism evidence="2 3">
    <name type="scientific">Callithrix jacchus</name>
    <name type="common">White-tufted-ear marmoset</name>
    <name type="synonym">Simia Jacchus</name>
    <dbReference type="NCBI Taxonomy" id="9483"/>
    <lineage>
        <taxon>Eukaryota</taxon>
        <taxon>Metazoa</taxon>
        <taxon>Chordata</taxon>
        <taxon>Craniata</taxon>
        <taxon>Vertebrata</taxon>
        <taxon>Euteleostomi</taxon>
        <taxon>Mammalia</taxon>
        <taxon>Eutheria</taxon>
        <taxon>Euarchontoglires</taxon>
        <taxon>Primates</taxon>
        <taxon>Haplorrhini</taxon>
        <taxon>Platyrrhini</taxon>
        <taxon>Cebidae</taxon>
        <taxon>Callitrichinae</taxon>
        <taxon>Callithrix</taxon>
        <taxon>Callithrix</taxon>
    </lineage>
</organism>
<feature type="compositionally biased region" description="Low complexity" evidence="1">
    <location>
        <begin position="45"/>
        <end position="57"/>
    </location>
</feature>
<name>A0A8I3X9I9_CALJA</name>
<sequence length="287" mass="29402">MGKREQGEAAECAAHTLAGITGDSRGLGGTPGRWQRGPPAQSGPSAASVAQARLASARGPPLGCREAGRGAHWAAGRDPGTAGSAGTQDARGGPGGARLAPSPSPAARARAAVTSRATRQPRAPPGRARVAAEHMGPRAGRARGGQDEEGRRGAAGEDVPRDPWHLPVDFLAQGMWSAPVTCGDPSRSALRLILILLPRLECNGTILAHCNLCLPDSSDSPVSASQVAGITGAHHIWLIFVFLVETGFCHVGQVDVELLTSGDPPTSASQSAKITDVSHCTWPDSVS</sequence>
<evidence type="ECO:0000313" key="3">
    <source>
        <dbReference type="Proteomes" id="UP000008225"/>
    </source>
</evidence>
<accession>A0A8I3X9I9</accession>